<gene>
    <name evidence="1" type="ORF">GDO78_021637</name>
</gene>
<evidence type="ECO:0000313" key="2">
    <source>
        <dbReference type="Proteomes" id="UP000770717"/>
    </source>
</evidence>
<comment type="caution">
    <text evidence="1">The sequence shown here is derived from an EMBL/GenBank/DDBJ whole genome shotgun (WGS) entry which is preliminary data.</text>
</comment>
<proteinExistence type="predicted"/>
<dbReference type="Proteomes" id="UP000770717">
    <property type="component" value="Unassembled WGS sequence"/>
</dbReference>
<accession>A0A8J6EHA7</accession>
<reference evidence="1" key="1">
    <citation type="thesis" date="2020" institute="ProQuest LLC" country="789 East Eisenhower Parkway, Ann Arbor, MI, USA">
        <title>Comparative Genomics and Chromosome Evolution.</title>
        <authorList>
            <person name="Mudd A.B."/>
        </authorList>
    </citation>
    <scope>NUCLEOTIDE SEQUENCE</scope>
    <source>
        <strain evidence="1">HN-11 Male</strain>
        <tissue evidence="1">Kidney and liver</tissue>
    </source>
</reference>
<dbReference type="AlphaFoldDB" id="A0A8J6EHA7"/>
<evidence type="ECO:0000313" key="1">
    <source>
        <dbReference type="EMBL" id="KAG9468929.1"/>
    </source>
</evidence>
<protein>
    <submittedName>
        <fullName evidence="1">Uncharacterized protein</fullName>
    </submittedName>
</protein>
<name>A0A8J6EHA7_ELECQ</name>
<organism evidence="1 2">
    <name type="scientific">Eleutherodactylus coqui</name>
    <name type="common">Puerto Rican coqui</name>
    <dbReference type="NCBI Taxonomy" id="57060"/>
    <lineage>
        <taxon>Eukaryota</taxon>
        <taxon>Metazoa</taxon>
        <taxon>Chordata</taxon>
        <taxon>Craniata</taxon>
        <taxon>Vertebrata</taxon>
        <taxon>Euteleostomi</taxon>
        <taxon>Amphibia</taxon>
        <taxon>Batrachia</taxon>
        <taxon>Anura</taxon>
        <taxon>Neobatrachia</taxon>
        <taxon>Hyloidea</taxon>
        <taxon>Eleutherodactylidae</taxon>
        <taxon>Eleutherodactylinae</taxon>
        <taxon>Eleutherodactylus</taxon>
        <taxon>Eleutherodactylus</taxon>
    </lineage>
</organism>
<dbReference type="EMBL" id="WNTK01000680">
    <property type="protein sequence ID" value="KAG9468929.1"/>
    <property type="molecule type" value="Genomic_DNA"/>
</dbReference>
<sequence length="73" mass="8204">MKTMTSFHPLNIASEPSGMAPLWTGMVQTPYYKSVTTLWMGMLQTPSYKSHRRTLYPGNGCPLHCSNGNVQLR</sequence>
<keyword evidence="2" id="KW-1185">Reference proteome</keyword>